<dbReference type="EMBL" id="JAVJAF010000001">
    <property type="protein sequence ID" value="MDR6236254.1"/>
    <property type="molecule type" value="Genomic_DNA"/>
</dbReference>
<dbReference type="AlphaFoldDB" id="A0A1G5NXI5"/>
<keyword evidence="1" id="KW-0472">Membrane</keyword>
<gene>
    <name evidence="2" type="ORF">QE440_003995</name>
    <name evidence="3" type="ORF">SAMN05216279_1088</name>
</gene>
<proteinExistence type="predicted"/>
<dbReference type="Proteomes" id="UP001268036">
    <property type="component" value="Unassembled WGS sequence"/>
</dbReference>
<dbReference type="Proteomes" id="UP000183046">
    <property type="component" value="Unassembled WGS sequence"/>
</dbReference>
<reference evidence="4" key="1">
    <citation type="submission" date="2016-10" db="EMBL/GenBank/DDBJ databases">
        <authorList>
            <person name="de Groot N.N."/>
        </authorList>
    </citation>
    <scope>NUCLEOTIDE SEQUENCE [LARGE SCALE GENOMIC DNA]</scope>
    <source>
        <strain evidence="4">DSM 15758</strain>
    </source>
</reference>
<evidence type="ECO:0000256" key="1">
    <source>
        <dbReference type="SAM" id="Phobius"/>
    </source>
</evidence>
<organism evidence="3 4">
    <name type="scientific">Pseudomonas oryzihabitans</name>
    <dbReference type="NCBI Taxonomy" id="47885"/>
    <lineage>
        <taxon>Bacteria</taxon>
        <taxon>Pseudomonadati</taxon>
        <taxon>Pseudomonadota</taxon>
        <taxon>Gammaproteobacteria</taxon>
        <taxon>Pseudomonadales</taxon>
        <taxon>Pseudomonadaceae</taxon>
        <taxon>Pseudomonas</taxon>
    </lineage>
</organism>
<keyword evidence="1" id="KW-0812">Transmembrane</keyword>
<reference evidence="2" key="3">
    <citation type="submission" date="2023-08" db="EMBL/GenBank/DDBJ databases">
        <title>Functional and genomic diversity of the sorghum phyllosphere microbiome.</title>
        <authorList>
            <person name="Shade A."/>
        </authorList>
    </citation>
    <scope>NUCLEOTIDE SEQUENCE</scope>
    <source>
        <strain evidence="2">SORGH_AS_0201</strain>
    </source>
</reference>
<reference evidence="3" key="2">
    <citation type="submission" date="2016-10" db="EMBL/GenBank/DDBJ databases">
        <authorList>
            <person name="Varghese N."/>
            <person name="Submissions S."/>
        </authorList>
    </citation>
    <scope>NUCLEOTIDE SEQUENCE</scope>
    <source>
        <strain evidence="3">DSM 15758</strain>
    </source>
</reference>
<feature type="transmembrane region" description="Helical" evidence="1">
    <location>
        <begin position="12"/>
        <end position="32"/>
    </location>
</feature>
<name>A0A1G5NXI5_9PSED</name>
<evidence type="ECO:0000313" key="3">
    <source>
        <dbReference type="EMBL" id="SCZ41491.1"/>
    </source>
</evidence>
<protein>
    <submittedName>
        <fullName evidence="3">Uncharacterized protein</fullName>
    </submittedName>
</protein>
<dbReference type="EMBL" id="FMWB01000008">
    <property type="protein sequence ID" value="SCZ41491.1"/>
    <property type="molecule type" value="Genomic_DNA"/>
</dbReference>
<comment type="caution">
    <text evidence="3">The sequence shown here is derived from an EMBL/GenBank/DDBJ whole genome shotgun (WGS) entry which is preliminary data.</text>
</comment>
<accession>A0A1G5NXI5</accession>
<evidence type="ECO:0000313" key="4">
    <source>
        <dbReference type="Proteomes" id="UP000183046"/>
    </source>
</evidence>
<evidence type="ECO:0000313" key="2">
    <source>
        <dbReference type="EMBL" id="MDR6236254.1"/>
    </source>
</evidence>
<keyword evidence="1" id="KW-1133">Transmembrane helix</keyword>
<sequence>MFKNPVPKWRQASFVLIVTTVVLVIPNLSRFFG</sequence>